<organism evidence="4">
    <name type="scientific">Schistosoma japonicum</name>
    <name type="common">Blood fluke</name>
    <dbReference type="NCBI Taxonomy" id="6182"/>
    <lineage>
        <taxon>Eukaryota</taxon>
        <taxon>Metazoa</taxon>
        <taxon>Spiralia</taxon>
        <taxon>Lophotrochozoa</taxon>
        <taxon>Platyhelminthes</taxon>
        <taxon>Trematoda</taxon>
        <taxon>Digenea</taxon>
        <taxon>Strigeidida</taxon>
        <taxon>Schistosomatoidea</taxon>
        <taxon>Schistosomatidae</taxon>
        <taxon>Schistosoma</taxon>
    </lineage>
</organism>
<dbReference type="GO" id="GO:0031390">
    <property type="term" value="C:Ctf18 RFC-like complex"/>
    <property type="evidence" value="ECO:0007669"/>
    <property type="project" value="InterPro"/>
</dbReference>
<evidence type="ECO:0000256" key="1">
    <source>
        <dbReference type="ARBA" id="ARBA00007017"/>
    </source>
</evidence>
<proteinExistence type="evidence at transcript level"/>
<reference evidence="4" key="1">
    <citation type="submission" date="2004-11" db="EMBL/GenBank/DDBJ databases">
        <title>The full-length cDNA sequences of Schistosoma japonicum genes.</title>
        <authorList>
            <person name="Han Z."/>
        </authorList>
    </citation>
    <scope>NUCLEOTIDE SEQUENCE</scope>
</reference>
<comment type="similarity">
    <text evidence="1">Belongs to the DCC1 family.</text>
</comment>
<accession>Q5DHH8</accession>
<dbReference type="GO" id="GO:0034088">
    <property type="term" value="P:maintenance of mitotic sister chromatid cohesion"/>
    <property type="evidence" value="ECO:0007669"/>
    <property type="project" value="TreeGrafter"/>
</dbReference>
<dbReference type="GO" id="GO:0006260">
    <property type="term" value="P:DNA replication"/>
    <property type="evidence" value="ECO:0007669"/>
    <property type="project" value="UniProtKB-KW"/>
</dbReference>
<evidence type="ECO:0000313" key="4">
    <source>
        <dbReference type="EMBL" id="AAW24728.1"/>
    </source>
</evidence>
<dbReference type="Pfam" id="PF09724">
    <property type="entry name" value="Dcc1"/>
    <property type="match status" value="1"/>
</dbReference>
<name>Q5DHH8_SCHJA</name>
<reference evidence="4" key="2">
    <citation type="journal article" date="2006" name="PLoS Pathog.">
        <title>New perspectives on host-parasite interplay by comparative transcriptomic and proteomic analyses of Schistosoma japonicum.</title>
        <authorList>
            <person name="Liu F."/>
            <person name="Lu J."/>
            <person name="Hu W."/>
            <person name="Wang S.Y."/>
            <person name="Cui S.J."/>
            <person name="Chi M."/>
            <person name="Yan Q."/>
            <person name="Wang X.R."/>
            <person name="Song H.D."/>
            <person name="Xu X.N."/>
            <person name="Wang J.J."/>
            <person name="Zhang X.L."/>
            <person name="Zhang X."/>
            <person name="Wang Z.Q."/>
            <person name="Xue C.L."/>
            <person name="Brindley P.J."/>
            <person name="McManus D.P."/>
            <person name="Yang P.Y."/>
            <person name="Feng Z."/>
            <person name="Chen Z."/>
            <person name="Han Z.G."/>
        </authorList>
    </citation>
    <scope>NUCLEOTIDE SEQUENCE</scope>
</reference>
<dbReference type="AlphaFoldDB" id="Q5DHH8"/>
<keyword evidence="3" id="KW-0235">DNA replication</keyword>
<dbReference type="GO" id="GO:0000785">
    <property type="term" value="C:chromatin"/>
    <property type="evidence" value="ECO:0007669"/>
    <property type="project" value="TreeGrafter"/>
</dbReference>
<dbReference type="PANTHER" id="PTHR13395:SF6">
    <property type="entry name" value="SISTER CHROMATID COHESION PROTEIN DCC1"/>
    <property type="match status" value="1"/>
</dbReference>
<dbReference type="PANTHER" id="PTHR13395">
    <property type="entry name" value="SISTER CHROMATID COHESION PROTEIN DCC1-RELATED"/>
    <property type="match status" value="1"/>
</dbReference>
<evidence type="ECO:0000256" key="2">
    <source>
        <dbReference type="ARBA" id="ARBA00017682"/>
    </source>
</evidence>
<dbReference type="InterPro" id="IPR019128">
    <property type="entry name" value="Dcc1"/>
</dbReference>
<sequence>MVELLNCAKLDISFTSNIFQSVKFDCPLLSEEYKLIEVPDWLADEVIQGGENQFITLKDEPKSNNKGRVFACISDKTFSVIEAETSNTLLLASSWWLPSYNCSRSDLILATPIQAVKNNYFELQQCSAPSLKQLRLLLASSFYYGPVEDEYDLDHKSSSASYFDRDTVEARLPCSKMELTEAFRRLRICEINGYVRILDPEYITQVVKDLFAIADENGWDWRTYGFPLHASMEGLRNQHQNITKQVMMLTCAQLEHRKAPDSKDTYVYPRNSKICQVVGEHLLSVISSFDLNDFLRLWKASVPNGLRPKLRRHLTCAGRAYCEITPLPLNSLSIKPESSDIRSRFRCISLLRSEDLPDDSVEARLCALFERCSMWPEPEIGSFIKEMLPPQPSRKKSYKHCVLEKRSQVASSDDISYADSDSDFCYEDIFSESTEIVPASEDVPIPTSPAVCSLLNKFCRVNNSSFGRVLTQRHSK</sequence>
<dbReference type="EMBL" id="AY812996">
    <property type="protein sequence ID" value="AAW24728.1"/>
    <property type="molecule type" value="mRNA"/>
</dbReference>
<dbReference type="GO" id="GO:0000775">
    <property type="term" value="C:chromosome, centromeric region"/>
    <property type="evidence" value="ECO:0007669"/>
    <property type="project" value="TreeGrafter"/>
</dbReference>
<evidence type="ECO:0000256" key="3">
    <source>
        <dbReference type="ARBA" id="ARBA00022705"/>
    </source>
</evidence>
<protein>
    <recommendedName>
        <fullName evidence="2">Sister chromatid cohesion protein DCC1</fullName>
    </recommendedName>
</protein>